<comment type="caution">
    <text evidence="3">The sequence shown here is derived from an EMBL/GenBank/DDBJ whole genome shotgun (WGS) entry which is preliminary data.</text>
</comment>
<evidence type="ECO:0000256" key="2">
    <source>
        <dbReference type="SAM" id="SignalP"/>
    </source>
</evidence>
<keyword evidence="2" id="KW-0732">Signal</keyword>
<proteinExistence type="predicted"/>
<evidence type="ECO:0000256" key="1">
    <source>
        <dbReference type="SAM" id="MobiDB-lite"/>
    </source>
</evidence>
<gene>
    <name evidence="3" type="ORF">ITI46_19700</name>
</gene>
<dbReference type="Proteomes" id="UP001519064">
    <property type="component" value="Unassembled WGS sequence"/>
</dbReference>
<dbReference type="EMBL" id="JADKMA010000099">
    <property type="protein sequence ID" value="MBO8193870.1"/>
    <property type="molecule type" value="Genomic_DNA"/>
</dbReference>
<keyword evidence="4" id="KW-1185">Reference proteome</keyword>
<reference evidence="3 4" key="1">
    <citation type="submission" date="2020-11" db="EMBL/GenBank/DDBJ databases">
        <title>Streptomyces spirodelae sp. nov., isolated from duckweed.</title>
        <authorList>
            <person name="Saimee Y."/>
            <person name="Duangmal K."/>
        </authorList>
    </citation>
    <scope>NUCLEOTIDE SEQUENCE [LARGE SCALE GENOMIC DNA]</scope>
    <source>
        <strain evidence="3 4">S16-07</strain>
    </source>
</reference>
<dbReference type="RefSeq" id="WP_209240983.1">
    <property type="nucleotide sequence ID" value="NZ_JADKMA010000099.1"/>
</dbReference>
<feature type="chain" id="PRO_5046582467" evidence="2">
    <location>
        <begin position="33"/>
        <end position="88"/>
    </location>
</feature>
<evidence type="ECO:0000313" key="4">
    <source>
        <dbReference type="Proteomes" id="UP001519064"/>
    </source>
</evidence>
<name>A0ABS3XES5_9ACTN</name>
<evidence type="ECO:0000313" key="3">
    <source>
        <dbReference type="EMBL" id="MBO8193870.1"/>
    </source>
</evidence>
<protein>
    <submittedName>
        <fullName evidence="3">Uncharacterized protein</fullName>
    </submittedName>
</protein>
<feature type="signal peptide" evidence="2">
    <location>
        <begin position="1"/>
        <end position="32"/>
    </location>
</feature>
<organism evidence="3 4">
    <name type="scientific">Streptomyces oryzae</name>
    <dbReference type="NCBI Taxonomy" id="1434886"/>
    <lineage>
        <taxon>Bacteria</taxon>
        <taxon>Bacillati</taxon>
        <taxon>Actinomycetota</taxon>
        <taxon>Actinomycetes</taxon>
        <taxon>Kitasatosporales</taxon>
        <taxon>Streptomycetaceae</taxon>
        <taxon>Streptomyces</taxon>
    </lineage>
</organism>
<feature type="region of interest" description="Disordered" evidence="1">
    <location>
        <begin position="28"/>
        <end position="70"/>
    </location>
</feature>
<sequence>MDTFTKRFGRLAGVGAVCGAALLFGGAGQASADAPRSGKMTATAPSESGRPAAASSTSDNDNVHVRKFSPPASAMNAVARAASILRPA</sequence>
<accession>A0ABS3XES5</accession>